<accession>K0IFT6</accession>
<organism evidence="1 2">
    <name type="scientific">Nitrososphaera gargensis (strain Ga9.2)</name>
    <dbReference type="NCBI Taxonomy" id="1237085"/>
    <lineage>
        <taxon>Archaea</taxon>
        <taxon>Nitrososphaerota</taxon>
        <taxon>Nitrososphaeria</taxon>
        <taxon>Nitrososphaerales</taxon>
        <taxon>Nitrososphaeraceae</taxon>
        <taxon>Nitrososphaera</taxon>
    </lineage>
</organism>
<dbReference type="HOGENOM" id="CLU_3338600_0_0_2"/>
<proteinExistence type="predicted"/>
<evidence type="ECO:0000313" key="1">
    <source>
        <dbReference type="EMBL" id="AFU60256.1"/>
    </source>
</evidence>
<gene>
    <name evidence="1" type="ordered locus">Ngar_c33410</name>
</gene>
<dbReference type="BioCyc" id="CNIT1237085:G1324-3341-MONOMER"/>
<reference evidence="1 2" key="1">
    <citation type="journal article" date="2012" name="Environ. Microbiol.">
        <title>The genome of the ammonia-oxidizing Candidatus Nitrososphaera gargensis: insights into metabolic versatility and environmental adaptations.</title>
        <authorList>
            <person name="Spang A."/>
            <person name="Poehlein A."/>
            <person name="Offre P."/>
            <person name="Zumbragel S."/>
            <person name="Haider S."/>
            <person name="Rychlik N."/>
            <person name="Nowka B."/>
            <person name="Schmeisser C."/>
            <person name="Lebedeva E.V."/>
            <person name="Rattei T."/>
            <person name="Bohm C."/>
            <person name="Schmid M."/>
            <person name="Galushko A."/>
            <person name="Hatzenpichler R."/>
            <person name="Weinmaier T."/>
            <person name="Daniel R."/>
            <person name="Schleper C."/>
            <person name="Spieck E."/>
            <person name="Streit W."/>
            <person name="Wagner M."/>
        </authorList>
    </citation>
    <scope>NUCLEOTIDE SEQUENCE [LARGE SCALE GENOMIC DNA]</scope>
    <source>
        <strain evidence="2">Ga9.2</strain>
    </source>
</reference>
<dbReference type="AlphaFoldDB" id="K0IFT6"/>
<dbReference type="KEGG" id="nga:Ngar_c33410"/>
<keyword evidence="2" id="KW-1185">Reference proteome</keyword>
<dbReference type="Proteomes" id="UP000008037">
    <property type="component" value="Chromosome"/>
</dbReference>
<name>K0IFT6_NITGG</name>
<protein>
    <submittedName>
        <fullName evidence="1">Uncharacterized protein</fullName>
    </submittedName>
</protein>
<dbReference type="EMBL" id="CP002408">
    <property type="protein sequence ID" value="AFU60256.1"/>
    <property type="molecule type" value="Genomic_DNA"/>
</dbReference>
<sequence>MATATAATWKTCLLFCHTKSLLQSKIVTKEHLDELMV</sequence>
<evidence type="ECO:0000313" key="2">
    <source>
        <dbReference type="Proteomes" id="UP000008037"/>
    </source>
</evidence>
<dbReference type="InParanoid" id="K0IFT6"/>